<proteinExistence type="predicted"/>
<keyword evidence="3" id="KW-1185">Reference proteome</keyword>
<evidence type="ECO:0000313" key="2">
    <source>
        <dbReference type="EMBL" id="KAL1506694.1"/>
    </source>
</evidence>
<dbReference type="EMBL" id="JBDJPC010000004">
    <property type="protein sequence ID" value="KAL1506694.1"/>
    <property type="molecule type" value="Genomic_DNA"/>
</dbReference>
<feature type="domain" description="MADF" evidence="1">
    <location>
        <begin position="15"/>
        <end position="114"/>
    </location>
</feature>
<dbReference type="PANTHER" id="PTHR21505">
    <property type="entry name" value="MADF DOMAIN-CONTAINING PROTEIN-RELATED"/>
    <property type="match status" value="1"/>
</dbReference>
<protein>
    <recommendedName>
        <fullName evidence="1">MADF domain-containing protein</fullName>
    </recommendedName>
</protein>
<gene>
    <name evidence="2" type="ORF">ABEB36_006010</name>
</gene>
<dbReference type="PANTHER" id="PTHR21505:SF12">
    <property type="entry name" value="MADF DOMAIN-CONTAINING PROTEIN-RELATED"/>
    <property type="match status" value="1"/>
</dbReference>
<dbReference type="Proteomes" id="UP001566132">
    <property type="component" value="Unassembled WGS sequence"/>
</dbReference>
<comment type="caution">
    <text evidence="2">The sequence shown here is derived from an EMBL/GenBank/DDBJ whole genome shotgun (WGS) entry which is preliminary data.</text>
</comment>
<dbReference type="SMART" id="SM00595">
    <property type="entry name" value="MADF"/>
    <property type="match status" value="1"/>
</dbReference>
<dbReference type="InterPro" id="IPR006578">
    <property type="entry name" value="MADF-dom"/>
</dbReference>
<dbReference type="AlphaFoldDB" id="A0ABD1F069"/>
<reference evidence="2 3" key="1">
    <citation type="submission" date="2024-05" db="EMBL/GenBank/DDBJ databases">
        <title>Genetic variation in Jamaican populations of the coffee berry borer (Hypothenemus hampei).</title>
        <authorList>
            <person name="Errbii M."/>
            <person name="Myrie A."/>
        </authorList>
    </citation>
    <scope>NUCLEOTIDE SEQUENCE [LARGE SCALE GENOMIC DNA]</scope>
    <source>
        <strain evidence="2">JA-Hopewell-2020-01-JO</strain>
        <tissue evidence="2">Whole body</tissue>
    </source>
</reference>
<name>A0ABD1F069_HYPHA</name>
<sequence>MSKITKKWSTATIIEFLGLYKKYPCLWDYKHPSYKDKNQRNDALRRIVEVMSETVRGFDVNGARAKIRSIRNAYTLEQHKIINSYQSGASLDAIYTPTVGWFSVADEFLRDIVETRNTRIIVNIDDIRQRSDLNNDTDKDDTSQLDKCLLQSPGSPIINMLSKKSEKLPTKTMLLKQNEEPPFKRAKPNNHIEEHSNAKRISKHASQKVTSQVTDDEFDVFGKIVAVHLRQLPLHAALHCQTDILQYLVQNRLEVRVALPHIQRDE</sequence>
<evidence type="ECO:0000259" key="1">
    <source>
        <dbReference type="PROSITE" id="PS51029"/>
    </source>
</evidence>
<accession>A0ABD1F069</accession>
<organism evidence="2 3">
    <name type="scientific">Hypothenemus hampei</name>
    <name type="common">Coffee berry borer</name>
    <dbReference type="NCBI Taxonomy" id="57062"/>
    <lineage>
        <taxon>Eukaryota</taxon>
        <taxon>Metazoa</taxon>
        <taxon>Ecdysozoa</taxon>
        <taxon>Arthropoda</taxon>
        <taxon>Hexapoda</taxon>
        <taxon>Insecta</taxon>
        <taxon>Pterygota</taxon>
        <taxon>Neoptera</taxon>
        <taxon>Endopterygota</taxon>
        <taxon>Coleoptera</taxon>
        <taxon>Polyphaga</taxon>
        <taxon>Cucujiformia</taxon>
        <taxon>Curculionidae</taxon>
        <taxon>Scolytinae</taxon>
        <taxon>Hypothenemus</taxon>
    </lineage>
</organism>
<dbReference type="Pfam" id="PF10545">
    <property type="entry name" value="MADF_DNA_bdg"/>
    <property type="match status" value="1"/>
</dbReference>
<dbReference type="PROSITE" id="PS51029">
    <property type="entry name" value="MADF"/>
    <property type="match status" value="1"/>
</dbReference>
<evidence type="ECO:0000313" key="3">
    <source>
        <dbReference type="Proteomes" id="UP001566132"/>
    </source>
</evidence>